<dbReference type="Pfam" id="PF13561">
    <property type="entry name" value="adh_short_C2"/>
    <property type="match status" value="1"/>
</dbReference>
<reference evidence="1 2" key="1">
    <citation type="submission" date="2020-08" db="EMBL/GenBank/DDBJ databases">
        <title>Genomic Encyclopedia of Type Strains, Phase III (KMG-III): the genomes of soil and plant-associated and newly described type strains.</title>
        <authorList>
            <person name="Whitman W."/>
        </authorList>
    </citation>
    <scope>NUCLEOTIDE SEQUENCE [LARGE SCALE GENOMIC DNA]</scope>
    <source>
        <strain evidence="1 2">CECT 8799</strain>
    </source>
</reference>
<dbReference type="EMBL" id="JACHWZ010000016">
    <property type="protein sequence ID" value="MBB3062431.1"/>
    <property type="molecule type" value="Genomic_DNA"/>
</dbReference>
<evidence type="ECO:0000313" key="1">
    <source>
        <dbReference type="EMBL" id="MBB3062431.1"/>
    </source>
</evidence>
<gene>
    <name evidence="1" type="ORF">FHS09_003280</name>
</gene>
<dbReference type="AlphaFoldDB" id="A0A7W4WDW5"/>
<dbReference type="Proteomes" id="UP000535937">
    <property type="component" value="Unassembled WGS sequence"/>
</dbReference>
<protein>
    <submittedName>
        <fullName evidence="1">NAD(P)-dependent dehydrogenase (Short-subunit alcohol dehydrogenase family)</fullName>
    </submittedName>
</protein>
<keyword evidence="2" id="KW-1185">Reference proteome</keyword>
<dbReference type="SUPFAM" id="SSF51735">
    <property type="entry name" value="NAD(P)-binding Rossmann-fold domains"/>
    <property type="match status" value="1"/>
</dbReference>
<accession>A0A7W4WDW5</accession>
<evidence type="ECO:0000313" key="2">
    <source>
        <dbReference type="Proteomes" id="UP000535937"/>
    </source>
</evidence>
<sequence length="90" mass="9720">MEKPVIYQVLPRLFGNTNPTNKPWGTAGESVVELGEYGIRVNCVAPGGILIERTEKEAPDYAVTWSAVTPLGRVGYARDIADAVLFLADA</sequence>
<dbReference type="InterPro" id="IPR036291">
    <property type="entry name" value="NAD(P)-bd_dom_sf"/>
</dbReference>
<dbReference type="InterPro" id="IPR002347">
    <property type="entry name" value="SDR_fam"/>
</dbReference>
<comment type="caution">
    <text evidence="1">The sequence shown here is derived from an EMBL/GenBank/DDBJ whole genome shotgun (WGS) entry which is preliminary data.</text>
</comment>
<dbReference type="PRINTS" id="PR00081">
    <property type="entry name" value="GDHRDH"/>
</dbReference>
<dbReference type="RefSeq" id="WP_221192051.1">
    <property type="nucleotide sequence ID" value="NZ_JACHWZ010000016.1"/>
</dbReference>
<name>A0A7W4WDW5_9GAMM</name>
<proteinExistence type="predicted"/>
<dbReference type="Gene3D" id="3.40.50.720">
    <property type="entry name" value="NAD(P)-binding Rossmann-like Domain"/>
    <property type="match status" value="1"/>
</dbReference>
<organism evidence="1 2">
    <name type="scientific">Microbulbifer rhizosphaerae</name>
    <dbReference type="NCBI Taxonomy" id="1562603"/>
    <lineage>
        <taxon>Bacteria</taxon>
        <taxon>Pseudomonadati</taxon>
        <taxon>Pseudomonadota</taxon>
        <taxon>Gammaproteobacteria</taxon>
        <taxon>Cellvibrionales</taxon>
        <taxon>Microbulbiferaceae</taxon>
        <taxon>Microbulbifer</taxon>
    </lineage>
</organism>